<dbReference type="Proteomes" id="UP000184203">
    <property type="component" value="Unassembled WGS sequence"/>
</dbReference>
<name>E7R032_HALPU</name>
<sequence length="85" mass="9153">MSSPPTIRKEGASNFEFLSRHTVEAAGKKLLAPVQFVGFWSAIALPFGYLPLLYSGPVSDSADALALLFVLNLVAMVVGHGYKRD</sequence>
<accession>E7R032</accession>
<dbReference type="OrthoDB" id="340775at2157"/>
<dbReference type="InterPro" id="IPR058341">
    <property type="entry name" value="DUF8028"/>
</dbReference>
<dbReference type="PATRIC" id="fig|797209.4.peg.4347"/>
<keyword evidence="5" id="KW-1185">Reference proteome</keyword>
<keyword evidence="1" id="KW-0472">Membrane</keyword>
<proteinExistence type="predicted"/>
<reference evidence="3" key="2">
    <citation type="submission" date="2016-11" db="EMBL/GenBank/DDBJ databases">
        <authorList>
            <person name="Jaros S."/>
            <person name="Januszkiewicz K."/>
            <person name="Wedrychowicz H."/>
        </authorList>
    </citation>
    <scope>NUCLEOTIDE SEQUENCE [LARGE SCALE GENOMIC DNA]</scope>
    <source>
        <strain evidence="3">DX253</strain>
    </source>
</reference>
<organism evidence="2 4">
    <name type="scientific">Haladaptatus paucihalophilus DX253</name>
    <dbReference type="NCBI Taxonomy" id="797209"/>
    <lineage>
        <taxon>Archaea</taxon>
        <taxon>Methanobacteriati</taxon>
        <taxon>Methanobacteriota</taxon>
        <taxon>Stenosarchaea group</taxon>
        <taxon>Halobacteria</taxon>
        <taxon>Halobacteriales</taxon>
        <taxon>Haladaptataceae</taxon>
        <taxon>Haladaptatus</taxon>
    </lineage>
</organism>
<evidence type="ECO:0000313" key="4">
    <source>
        <dbReference type="Proteomes" id="UP000003751"/>
    </source>
</evidence>
<reference evidence="2 4" key="1">
    <citation type="journal article" date="2014" name="ISME J.">
        <title>Trehalose/2-sulfotrehalose biosynthesis and glycine-betaine uptake are widely spread mechanisms for osmoadaptation in the Halobacteriales.</title>
        <authorList>
            <person name="Youssef N.H."/>
            <person name="Savage-Ashlock K.N."/>
            <person name="McCully A.L."/>
            <person name="Luedtke B."/>
            <person name="Shaw E.I."/>
            <person name="Hoff W.D."/>
            <person name="Elshahed M.S."/>
        </authorList>
    </citation>
    <scope>NUCLEOTIDE SEQUENCE [LARGE SCALE GENOMIC DNA]</scope>
    <source>
        <strain evidence="2 4">DX253</strain>
    </source>
</reference>
<dbReference type="Pfam" id="PF26071">
    <property type="entry name" value="DUF8028"/>
    <property type="match status" value="1"/>
</dbReference>
<dbReference type="AlphaFoldDB" id="E7R032"/>
<protein>
    <submittedName>
        <fullName evidence="2">Uncharacterized protein</fullName>
    </submittedName>
</protein>
<keyword evidence="1" id="KW-0812">Transmembrane</keyword>
<feature type="transmembrane region" description="Helical" evidence="1">
    <location>
        <begin position="30"/>
        <end position="52"/>
    </location>
</feature>
<evidence type="ECO:0000256" key="1">
    <source>
        <dbReference type="SAM" id="Phobius"/>
    </source>
</evidence>
<gene>
    <name evidence="3" type="ORF">SAMN05444342_1755</name>
    <name evidence="2" type="ORF">ZOD2009_22132</name>
</gene>
<evidence type="ECO:0000313" key="2">
    <source>
        <dbReference type="EMBL" id="EFW89926.1"/>
    </source>
</evidence>
<dbReference type="EMBL" id="FRAN01000002">
    <property type="protein sequence ID" value="SHK58398.1"/>
    <property type="molecule type" value="Genomic_DNA"/>
</dbReference>
<dbReference type="RefSeq" id="WP_007983649.1">
    <property type="nucleotide sequence ID" value="NZ_AEMG01000030.1"/>
</dbReference>
<evidence type="ECO:0000313" key="3">
    <source>
        <dbReference type="EMBL" id="SHK58398.1"/>
    </source>
</evidence>
<keyword evidence="1" id="KW-1133">Transmembrane helix</keyword>
<evidence type="ECO:0000313" key="5">
    <source>
        <dbReference type="Proteomes" id="UP000184203"/>
    </source>
</evidence>
<reference evidence="5" key="3">
    <citation type="submission" date="2016-11" db="EMBL/GenBank/DDBJ databases">
        <authorList>
            <person name="Varghese N."/>
            <person name="Submissions S."/>
        </authorList>
    </citation>
    <scope>NUCLEOTIDE SEQUENCE [LARGE SCALE GENOMIC DNA]</scope>
    <source>
        <strain evidence="5">DX253</strain>
    </source>
</reference>
<feature type="transmembrane region" description="Helical" evidence="1">
    <location>
        <begin position="64"/>
        <end position="82"/>
    </location>
</feature>
<dbReference type="Proteomes" id="UP000003751">
    <property type="component" value="Unassembled WGS sequence"/>
</dbReference>
<dbReference type="EMBL" id="AEMG01000030">
    <property type="protein sequence ID" value="EFW89926.1"/>
    <property type="molecule type" value="Genomic_DNA"/>
</dbReference>